<dbReference type="GO" id="GO:0006260">
    <property type="term" value="P:DNA replication"/>
    <property type="evidence" value="ECO:0007669"/>
    <property type="project" value="UniProtKB-KW"/>
</dbReference>
<evidence type="ECO:0000256" key="7">
    <source>
        <dbReference type="ARBA" id="ARBA00022705"/>
    </source>
</evidence>
<keyword evidence="7" id="KW-0235">DNA replication</keyword>
<keyword evidence="16" id="KW-0238">DNA-binding</keyword>
<evidence type="ECO:0000256" key="4">
    <source>
        <dbReference type="ARBA" id="ARBA00022581"/>
    </source>
</evidence>
<accession>A0A385GKS4</accession>
<keyword evidence="8" id="KW-0540">Nuclease</keyword>
<evidence type="ECO:0000256" key="9">
    <source>
        <dbReference type="ARBA" id="ARBA00022723"/>
    </source>
</evidence>
<name>A0A385GKS4_9GEMI</name>
<dbReference type="PRINTS" id="PR00227">
    <property type="entry name" value="GEMCOATAL1"/>
</dbReference>
<dbReference type="GO" id="GO:0005524">
    <property type="term" value="F:ATP binding"/>
    <property type="evidence" value="ECO:0007669"/>
    <property type="project" value="UniProtKB-KW"/>
</dbReference>
<comment type="cofactor">
    <cofactor evidence="19">
        <name>Mg(2+)</name>
        <dbReference type="ChEBI" id="CHEBI:18420"/>
    </cofactor>
    <cofactor evidence="19">
        <name>Mn(2+)</name>
        <dbReference type="ChEBI" id="CHEBI:29035"/>
    </cofactor>
    <text evidence="19">Divalent metal cations, possibly Mg(2+) or Mn(2+).</text>
</comment>
<dbReference type="GO" id="GO:0005198">
    <property type="term" value="F:structural molecule activity"/>
    <property type="evidence" value="ECO:0007669"/>
    <property type="project" value="InterPro"/>
</dbReference>
<evidence type="ECO:0000256" key="11">
    <source>
        <dbReference type="ARBA" id="ARBA00022759"/>
    </source>
</evidence>
<keyword evidence="10" id="KW-0547">Nucleotide-binding</keyword>
<keyword evidence="3" id="KW-1048">Host nucleus</keyword>
<evidence type="ECO:0000256" key="8">
    <source>
        <dbReference type="ARBA" id="ARBA00022722"/>
    </source>
</evidence>
<keyword evidence="6" id="KW-0548">Nucleotidyltransferase</keyword>
<reference evidence="22" key="1">
    <citation type="submission" date="2017-10" db="EMBL/GenBank/DDBJ databases">
        <title>First report of the East African cassava mosaic virus-Kenya (isolate EACMV [K24]) infecting cassava (Manihot esculenta Crantz) in farmer fields in Ghana.</title>
        <authorList>
            <person name="Elegba W."/>
            <person name="Danso K."/>
            <person name="Gruissem W."/>
            <person name="Vanderschuren H."/>
        </authorList>
    </citation>
    <scope>NUCLEOTIDE SEQUENCE</scope>
    <source>
        <strain evidence="22">ACMV_GH:KW5A:13</strain>
    </source>
</reference>
<keyword evidence="4" id="KW-0945">Host-virus interaction</keyword>
<comment type="subcellular location">
    <subcellularLocation>
        <location evidence="1">Host nucleus</location>
    </subcellularLocation>
</comment>
<evidence type="ECO:0000256" key="16">
    <source>
        <dbReference type="ARBA" id="ARBA00023125"/>
    </source>
</evidence>
<keyword evidence="15" id="KW-0190">Covalent protein-DNA linkage</keyword>
<evidence type="ECO:0000256" key="12">
    <source>
        <dbReference type="ARBA" id="ARBA00022801"/>
    </source>
</evidence>
<keyword evidence="11" id="KW-0255">Endonuclease</keyword>
<protein>
    <recommendedName>
        <fullName evidence="2">Replication-associated protein</fullName>
    </recommendedName>
</protein>
<dbReference type="GO" id="GO:0016787">
    <property type="term" value="F:hydrolase activity"/>
    <property type="evidence" value="ECO:0007669"/>
    <property type="project" value="UniProtKB-KW"/>
</dbReference>
<keyword evidence="14" id="KW-0067">ATP-binding</keyword>
<evidence type="ECO:0000256" key="2">
    <source>
        <dbReference type="ARBA" id="ARBA00014531"/>
    </source>
</evidence>
<evidence type="ECO:0000256" key="3">
    <source>
        <dbReference type="ARBA" id="ARBA00022562"/>
    </source>
</evidence>
<evidence type="ECO:0000256" key="14">
    <source>
        <dbReference type="ARBA" id="ARBA00022840"/>
    </source>
</evidence>
<evidence type="ECO:0000313" key="22">
    <source>
        <dbReference type="EMBL" id="AXX69972.1"/>
    </source>
</evidence>
<feature type="binding site" evidence="19">
    <location>
        <position position="56"/>
    </location>
    <ligand>
        <name>a divalent metal cation</name>
        <dbReference type="ChEBI" id="CHEBI:60240"/>
    </ligand>
</feature>
<evidence type="ECO:0000256" key="13">
    <source>
        <dbReference type="ARBA" id="ARBA00022806"/>
    </source>
</evidence>
<keyword evidence="5" id="KW-0808">Transferase</keyword>
<dbReference type="InterPro" id="IPR001301">
    <property type="entry name" value="Gemini_AL1_CLV"/>
</dbReference>
<feature type="domain" description="CRESS-DNA virus Rep endonuclease" evidence="21">
    <location>
        <begin position="6"/>
        <end position="57"/>
    </location>
</feature>
<dbReference type="GO" id="GO:0004519">
    <property type="term" value="F:endonuclease activity"/>
    <property type="evidence" value="ECO:0007669"/>
    <property type="project" value="UniProtKB-KW"/>
</dbReference>
<evidence type="ECO:0000256" key="15">
    <source>
        <dbReference type="ARBA" id="ARBA00023124"/>
    </source>
</evidence>
<evidence type="ECO:0000256" key="19">
    <source>
        <dbReference type="PIRSR" id="PIRSR601191-2"/>
    </source>
</evidence>
<dbReference type="GO" id="GO:0046872">
    <property type="term" value="F:metal ion binding"/>
    <property type="evidence" value="ECO:0007669"/>
    <property type="project" value="UniProtKB-KW"/>
</dbReference>
<dbReference type="InterPro" id="IPR049912">
    <property type="entry name" value="CRESS_DNA_REP"/>
</dbReference>
<dbReference type="Pfam" id="PF00799">
    <property type="entry name" value="Gemini_AL1"/>
    <property type="match status" value="1"/>
</dbReference>
<sequence length="81" mass="9555">MRTPRFRIQAKNVFLTYPKCSIPKEHLLSFIQTLSLPSNPKFIKICRELHQNGEPHLIPHPIRGQNHDYKQSSIRLRTPKL</sequence>
<feature type="binding site" evidence="19">
    <location>
        <position position="48"/>
    </location>
    <ligand>
        <name>a divalent metal cation</name>
        <dbReference type="ChEBI" id="CHEBI:60240"/>
    </ligand>
</feature>
<keyword evidence="9 19" id="KW-0479">Metal-binding</keyword>
<evidence type="ECO:0000256" key="17">
    <source>
        <dbReference type="ARBA" id="ARBA00023268"/>
    </source>
</evidence>
<evidence type="ECO:0000256" key="6">
    <source>
        <dbReference type="ARBA" id="ARBA00022695"/>
    </source>
</evidence>
<dbReference type="Gene3D" id="3.40.1310.20">
    <property type="match status" value="1"/>
</dbReference>
<evidence type="ECO:0000256" key="1">
    <source>
        <dbReference type="ARBA" id="ARBA00004147"/>
    </source>
</evidence>
<dbReference type="InterPro" id="IPR001191">
    <property type="entry name" value="Gemini_AL1_REP"/>
</dbReference>
<evidence type="ECO:0000256" key="5">
    <source>
        <dbReference type="ARBA" id="ARBA00022679"/>
    </source>
</evidence>
<dbReference type="GO" id="GO:0004386">
    <property type="term" value="F:helicase activity"/>
    <property type="evidence" value="ECO:0007669"/>
    <property type="project" value="UniProtKB-KW"/>
</dbReference>
<proteinExistence type="predicted"/>
<evidence type="ECO:0000256" key="10">
    <source>
        <dbReference type="ARBA" id="ARBA00022741"/>
    </source>
</evidence>
<gene>
    <name evidence="22" type="primary">AC1</name>
</gene>
<dbReference type="GO" id="GO:0016779">
    <property type="term" value="F:nucleotidyltransferase activity"/>
    <property type="evidence" value="ECO:0007669"/>
    <property type="project" value="UniProtKB-KW"/>
</dbReference>
<dbReference type="GO" id="GO:0003677">
    <property type="term" value="F:DNA binding"/>
    <property type="evidence" value="ECO:0007669"/>
    <property type="project" value="UniProtKB-KW"/>
</dbReference>
<dbReference type="PRINTS" id="PR00228">
    <property type="entry name" value="GEMCOATCLVL1"/>
</dbReference>
<evidence type="ECO:0000259" key="21">
    <source>
        <dbReference type="Pfam" id="PF00799"/>
    </source>
</evidence>
<keyword evidence="17" id="KW-0511">Multifunctional enzyme</keyword>
<keyword evidence="13" id="KW-0347">Helicase</keyword>
<keyword evidence="12" id="KW-0378">Hydrolase</keyword>
<dbReference type="EMBL" id="MG250102">
    <property type="protein sequence ID" value="AXX69972.1"/>
    <property type="molecule type" value="Genomic_DNA"/>
</dbReference>
<comment type="function">
    <text evidence="18">Essential for the replication of viral ssDNA. The closed circular ssDNA genome is first converted to a superhelical dsDNA. Rep binds a specific region at the genome origin of replication. It introduces an endonucleolytic nick within the conserved sequence 5'-TAATATTAC-3' in the intergenic region of the genome present in all geminiviruses, thereby initiating the rolling circle replication (RCR). Following cleavage, binds covalently to the 5'-phosphate of DNA as a tyrosyl ester. The cleavage gives rise to a free 3'-OH that serves as a primer for the cellular DNA polymerase. The polymerase synthesizes the (+) strand DNA by rolling circle mechanism. After one round of replication, a Rep-catalyzed nucleotidyl transfer reaction releases a circular single-stranded virus genome, thereby terminating the replication. Displays origin-specific DNA cleavage, nucleotidyl transferase, ATPase and helicase activities.</text>
</comment>
<evidence type="ECO:0000256" key="20">
    <source>
        <dbReference type="SAM" id="MobiDB-lite"/>
    </source>
</evidence>
<evidence type="ECO:0000256" key="18">
    <source>
        <dbReference type="ARBA" id="ARBA00024923"/>
    </source>
</evidence>
<dbReference type="SUPFAM" id="SSF55464">
    <property type="entry name" value="Origin of replication-binding domain, RBD-like"/>
    <property type="match status" value="1"/>
</dbReference>
<dbReference type="GO" id="GO:0042025">
    <property type="term" value="C:host cell nucleus"/>
    <property type="evidence" value="ECO:0007669"/>
    <property type="project" value="UniProtKB-SubCell"/>
</dbReference>
<organism evidence="22">
    <name type="scientific">Begomovirus manihotis</name>
    <dbReference type="NCBI Taxonomy" id="10817"/>
    <lineage>
        <taxon>Viruses</taxon>
        <taxon>Monodnaviria</taxon>
        <taxon>Shotokuvirae</taxon>
        <taxon>Cressdnaviricota</taxon>
        <taxon>Repensiviricetes</taxon>
        <taxon>Geplafuvirales</taxon>
        <taxon>Geminiviridae</taxon>
        <taxon>Begomovirus</taxon>
    </lineage>
</organism>
<feature type="region of interest" description="Disordered" evidence="20">
    <location>
        <begin position="58"/>
        <end position="81"/>
    </location>
</feature>